<feature type="domain" description="Response regulatory" evidence="7">
    <location>
        <begin position="2"/>
        <end position="116"/>
    </location>
</feature>
<dbReference type="PROSITE" id="PS00675">
    <property type="entry name" value="SIGMA54_INTERACT_1"/>
    <property type="match status" value="1"/>
</dbReference>
<protein>
    <submittedName>
        <fullName evidence="8">Sigma-54 dependent transcriptional regulator</fullName>
    </submittedName>
</protein>
<dbReference type="EMBL" id="JAIOIV010000094">
    <property type="protein sequence ID" value="MBZ0156851.1"/>
    <property type="molecule type" value="Genomic_DNA"/>
</dbReference>
<keyword evidence="1" id="KW-0547">Nucleotide-binding</keyword>
<accession>A0A953J5X6</accession>
<gene>
    <name evidence="8" type="ORF">K8I29_11670</name>
</gene>
<evidence type="ECO:0000313" key="9">
    <source>
        <dbReference type="Proteomes" id="UP000705867"/>
    </source>
</evidence>
<reference evidence="8" key="1">
    <citation type="journal article" date="2021" name="bioRxiv">
        <title>Unraveling nitrogen, sulfur and carbon metabolic pathways and microbial community transcriptional responses to substrate deprivation and toxicity stresses in a bioreactor mimicking anoxic brackish coastal sediment conditions.</title>
        <authorList>
            <person name="Martins P.D."/>
            <person name="Echeveste M.J."/>
            <person name="Arshad A."/>
            <person name="Kurth J."/>
            <person name="Ouboter H."/>
            <person name="Jetten M.S.M."/>
            <person name="Welte C.U."/>
        </authorList>
    </citation>
    <scope>NUCLEOTIDE SEQUENCE</scope>
    <source>
        <strain evidence="8">MAG_39</strain>
    </source>
</reference>
<dbReference type="Pfam" id="PF00158">
    <property type="entry name" value="Sigma54_activat"/>
    <property type="match status" value="1"/>
</dbReference>
<evidence type="ECO:0000256" key="5">
    <source>
        <dbReference type="PROSITE-ProRule" id="PRU00169"/>
    </source>
</evidence>
<dbReference type="SMART" id="SM00448">
    <property type="entry name" value="REC"/>
    <property type="match status" value="1"/>
</dbReference>
<dbReference type="FunFam" id="3.40.50.300:FF:000006">
    <property type="entry name" value="DNA-binding transcriptional regulator NtrC"/>
    <property type="match status" value="1"/>
</dbReference>
<dbReference type="Gene3D" id="3.40.50.300">
    <property type="entry name" value="P-loop containing nucleotide triphosphate hydrolases"/>
    <property type="match status" value="1"/>
</dbReference>
<comment type="caution">
    <text evidence="8">The sequence shown here is derived from an EMBL/GenBank/DDBJ whole genome shotgun (WGS) entry which is preliminary data.</text>
</comment>
<dbReference type="PROSITE" id="PS50045">
    <property type="entry name" value="SIGMA54_INTERACT_4"/>
    <property type="match status" value="1"/>
</dbReference>
<dbReference type="InterPro" id="IPR058031">
    <property type="entry name" value="AAA_lid_NorR"/>
</dbReference>
<dbReference type="Pfam" id="PF00072">
    <property type="entry name" value="Response_reg"/>
    <property type="match status" value="1"/>
</dbReference>
<dbReference type="InterPro" id="IPR002197">
    <property type="entry name" value="HTH_Fis"/>
</dbReference>
<evidence type="ECO:0000256" key="3">
    <source>
        <dbReference type="ARBA" id="ARBA00023015"/>
    </source>
</evidence>
<dbReference type="SUPFAM" id="SSF46689">
    <property type="entry name" value="Homeodomain-like"/>
    <property type="match status" value="1"/>
</dbReference>
<keyword evidence="4" id="KW-0804">Transcription</keyword>
<dbReference type="GO" id="GO:0000160">
    <property type="term" value="P:phosphorelay signal transduction system"/>
    <property type="evidence" value="ECO:0007669"/>
    <property type="project" value="InterPro"/>
</dbReference>
<reference evidence="8" key="2">
    <citation type="submission" date="2021-08" db="EMBL/GenBank/DDBJ databases">
        <authorList>
            <person name="Dalcin Martins P."/>
        </authorList>
    </citation>
    <scope>NUCLEOTIDE SEQUENCE</scope>
    <source>
        <strain evidence="8">MAG_39</strain>
    </source>
</reference>
<dbReference type="InterPro" id="IPR011006">
    <property type="entry name" value="CheY-like_superfamily"/>
</dbReference>
<dbReference type="InterPro" id="IPR003593">
    <property type="entry name" value="AAA+_ATPase"/>
</dbReference>
<dbReference type="InterPro" id="IPR025662">
    <property type="entry name" value="Sigma_54_int_dom_ATP-bd_1"/>
</dbReference>
<dbReference type="PANTHER" id="PTHR32071:SF14">
    <property type="entry name" value="TRANSCRIPTIONAL REGULATORY PROTEIN RTCR"/>
    <property type="match status" value="1"/>
</dbReference>
<dbReference type="GO" id="GO:0043565">
    <property type="term" value="F:sequence-specific DNA binding"/>
    <property type="evidence" value="ECO:0007669"/>
    <property type="project" value="InterPro"/>
</dbReference>
<feature type="domain" description="Sigma-54 factor interaction" evidence="6">
    <location>
        <begin position="138"/>
        <end position="367"/>
    </location>
</feature>
<dbReference type="SUPFAM" id="SSF52540">
    <property type="entry name" value="P-loop containing nucleoside triphosphate hydrolases"/>
    <property type="match status" value="1"/>
</dbReference>
<evidence type="ECO:0000256" key="4">
    <source>
        <dbReference type="ARBA" id="ARBA00023163"/>
    </source>
</evidence>
<dbReference type="InterPro" id="IPR001789">
    <property type="entry name" value="Sig_transdc_resp-reg_receiver"/>
</dbReference>
<dbReference type="InterPro" id="IPR002078">
    <property type="entry name" value="Sigma_54_int"/>
</dbReference>
<dbReference type="SUPFAM" id="SSF52172">
    <property type="entry name" value="CheY-like"/>
    <property type="match status" value="1"/>
</dbReference>
<dbReference type="Gene3D" id="1.10.10.60">
    <property type="entry name" value="Homeodomain-like"/>
    <property type="match status" value="1"/>
</dbReference>
<proteinExistence type="predicted"/>
<dbReference type="PRINTS" id="PR01590">
    <property type="entry name" value="HTHFIS"/>
</dbReference>
<organism evidence="8 9">
    <name type="scientific">Candidatus Nitrobium versatile</name>
    <dbReference type="NCBI Taxonomy" id="2884831"/>
    <lineage>
        <taxon>Bacteria</taxon>
        <taxon>Pseudomonadati</taxon>
        <taxon>Nitrospirota</taxon>
        <taxon>Nitrospiria</taxon>
        <taxon>Nitrospirales</taxon>
        <taxon>Nitrospiraceae</taxon>
        <taxon>Candidatus Nitrobium</taxon>
    </lineage>
</organism>
<dbReference type="PANTHER" id="PTHR32071">
    <property type="entry name" value="TRANSCRIPTIONAL REGULATORY PROTEIN"/>
    <property type="match status" value="1"/>
</dbReference>
<evidence type="ECO:0000256" key="1">
    <source>
        <dbReference type="ARBA" id="ARBA00022741"/>
    </source>
</evidence>
<dbReference type="InterPro" id="IPR009057">
    <property type="entry name" value="Homeodomain-like_sf"/>
</dbReference>
<dbReference type="CDD" id="cd00009">
    <property type="entry name" value="AAA"/>
    <property type="match status" value="1"/>
</dbReference>
<name>A0A953J5X6_9BACT</name>
<evidence type="ECO:0000256" key="2">
    <source>
        <dbReference type="ARBA" id="ARBA00022840"/>
    </source>
</evidence>
<dbReference type="Proteomes" id="UP000705867">
    <property type="component" value="Unassembled WGS sequence"/>
</dbReference>
<sequence length="444" mass="50514">MRAVIVDDETNIRKVVHVLLAESAFEVYEASCIAEAQDLIRRHYFDVAIVDLRLSDGSGIELLKELKEQNGETVVLIVTAFASTETAIAAMKLGAYDYVTKPFNLDEIRVVLKNIREKILLQQRVRELQQYADAYQSIIGKSEAMKRVFSMIEKIAPFDTNVLIIGESGTGKELVAKAIHSRSIREDRPFIAINCASLPAELLESELFGYTKGSFTGAYTSKRGLIDEANGGTLFLDEIGEMPLSLQAKLLRFLEEKKIRPIGSGNEIEVDVRVIAATNKNLKELSERGEFREDLYYRLSTFELMLPSLRERREDIPLLIDHFVKLLSRKFQKNIIRIDPAFVDYMMHQELRGNVRELKNIIEREIILSEDGHLKCTACRTIMRQSSLLPDLPDTGISLNEYLSGIEKELLDRALQKANGIKTNAAKLLGLSFREYRYRLSKYK</sequence>
<dbReference type="SMART" id="SM00382">
    <property type="entry name" value="AAA"/>
    <property type="match status" value="1"/>
</dbReference>
<dbReference type="Pfam" id="PF25601">
    <property type="entry name" value="AAA_lid_14"/>
    <property type="match status" value="1"/>
</dbReference>
<keyword evidence="2" id="KW-0067">ATP-binding</keyword>
<dbReference type="PROSITE" id="PS50110">
    <property type="entry name" value="RESPONSE_REGULATORY"/>
    <property type="match status" value="1"/>
</dbReference>
<keyword evidence="5" id="KW-0597">Phosphoprotein</keyword>
<dbReference type="GO" id="GO:0005524">
    <property type="term" value="F:ATP binding"/>
    <property type="evidence" value="ECO:0007669"/>
    <property type="project" value="UniProtKB-KW"/>
</dbReference>
<evidence type="ECO:0000259" key="6">
    <source>
        <dbReference type="PROSITE" id="PS50045"/>
    </source>
</evidence>
<dbReference type="AlphaFoldDB" id="A0A953J5X6"/>
<dbReference type="Pfam" id="PF02954">
    <property type="entry name" value="HTH_8"/>
    <property type="match status" value="1"/>
</dbReference>
<dbReference type="InterPro" id="IPR025943">
    <property type="entry name" value="Sigma_54_int_dom_ATP-bd_2"/>
</dbReference>
<evidence type="ECO:0000313" key="8">
    <source>
        <dbReference type="EMBL" id="MBZ0156851.1"/>
    </source>
</evidence>
<evidence type="ECO:0000259" key="7">
    <source>
        <dbReference type="PROSITE" id="PS50110"/>
    </source>
</evidence>
<dbReference type="InterPro" id="IPR027417">
    <property type="entry name" value="P-loop_NTPase"/>
</dbReference>
<dbReference type="PROSITE" id="PS00676">
    <property type="entry name" value="SIGMA54_INTERACT_2"/>
    <property type="match status" value="1"/>
</dbReference>
<dbReference type="Gene3D" id="1.10.8.60">
    <property type="match status" value="1"/>
</dbReference>
<dbReference type="GO" id="GO:0006355">
    <property type="term" value="P:regulation of DNA-templated transcription"/>
    <property type="evidence" value="ECO:0007669"/>
    <property type="project" value="InterPro"/>
</dbReference>
<dbReference type="Gene3D" id="3.40.50.2300">
    <property type="match status" value="1"/>
</dbReference>
<keyword evidence="3" id="KW-0805">Transcription regulation</keyword>
<feature type="modified residue" description="4-aspartylphosphate" evidence="5">
    <location>
        <position position="51"/>
    </location>
</feature>